<dbReference type="RefSeq" id="XP_030995004.1">
    <property type="nucleotide sequence ID" value="XM_031140880.1"/>
</dbReference>
<name>A0A507B063_9PEZI</name>
<dbReference type="InParanoid" id="A0A507B063"/>
<keyword evidence="2" id="KW-0812">Transmembrane</keyword>
<feature type="compositionally biased region" description="Polar residues" evidence="1">
    <location>
        <begin position="279"/>
        <end position="289"/>
    </location>
</feature>
<feature type="compositionally biased region" description="Basic residues" evidence="1">
    <location>
        <begin position="743"/>
        <end position="754"/>
    </location>
</feature>
<dbReference type="OrthoDB" id="3946741at2759"/>
<feature type="compositionally biased region" description="Polar residues" evidence="1">
    <location>
        <begin position="591"/>
        <end position="611"/>
    </location>
</feature>
<comment type="caution">
    <text evidence="3">The sequence shown here is derived from an EMBL/GenBank/DDBJ whole genome shotgun (WGS) entry which is preliminary data.</text>
</comment>
<feature type="region of interest" description="Disordered" evidence="1">
    <location>
        <begin position="133"/>
        <end position="197"/>
    </location>
</feature>
<evidence type="ECO:0000256" key="2">
    <source>
        <dbReference type="SAM" id="Phobius"/>
    </source>
</evidence>
<feature type="compositionally biased region" description="Low complexity" evidence="1">
    <location>
        <begin position="133"/>
        <end position="159"/>
    </location>
</feature>
<gene>
    <name evidence="3" type="ORF">E0L32_006266</name>
</gene>
<feature type="region of interest" description="Disordered" evidence="1">
    <location>
        <begin position="275"/>
        <end position="327"/>
    </location>
</feature>
<feature type="region of interest" description="Disordered" evidence="1">
    <location>
        <begin position="734"/>
        <end position="805"/>
    </location>
</feature>
<dbReference type="Proteomes" id="UP000319257">
    <property type="component" value="Unassembled WGS sequence"/>
</dbReference>
<sequence length="805" mass="85977">MARFTLSDEFTKFIPPCATDCFQLFLENNFSPDTCGTSPSLQCLCSRTGSSSFTIGEGAVACIAAGKNSGACPIASGDGEYSCIKVFFPPQPLVLTFTSDQTITKAYRMCNGQPSAVVPTHATIIATLAVPKSTPSASSASTSSSSLSTPLPSTLLTATDIPTPPSSRPSPTFALPTVDPQPTTAAPDAQAGDSNRPKLNTGQIIGISMGGAALALLIFTVFLLARCSRRKRLAANEEQGFSKMRDSWPFGRNPDGSPQMPQISNPTYVEQKEMDFTRPTRNNRSSVQPDSIGLAISPEQTLRLVPNQQSKDEDSTPSSTTASAPVPVVQKTVASPVIPKPALTLAIPNQQGLAPPAPRMPFSGRESVVTEFAEDGETDIVSAGVAQIWRPPATDPQSATTYYVADKWGNWRRASQMAELDGSSVPVAKTNASQAVPLTLSDGPVVRGPDSNVPSKPQPAQLGPPIQFRPEPADLSRSSSIYSNYSLPQIVVPTGSNPMPPPLFMGETRQQPMQQAGPNKTIFNKLPNRKSKGAERSDPRQSTQSNATTIESSAGDDDNYQNDLDRGSLSPVQESPISAGVSPVSYPKIPRSQQNNGLNIFPPSTRTNNLYSPPGQPSPTLGAVAPVKNQQYIPYIPPRTNAQQQYGRTLTPNPNPNRNPAQIRTGSPNAPQKEQGQANERPNWQSYTPQNPYDDEQQRPASRNKAAPGSPSSSRSAASSLLAKRLGADRAAALALDKDGKRSKGPKWKRHKSVRGGADEDWTPSTPRGTNSFGGDDDIPLPATPGWLPKLTPTRHGDDLFLRVR</sequence>
<feature type="compositionally biased region" description="Basic and acidic residues" evidence="1">
    <location>
        <begin position="795"/>
        <end position="805"/>
    </location>
</feature>
<feature type="compositionally biased region" description="Polar residues" evidence="1">
    <location>
        <begin position="640"/>
        <end position="651"/>
    </location>
</feature>
<feature type="compositionally biased region" description="Low complexity" evidence="1">
    <location>
        <begin position="316"/>
        <end position="327"/>
    </location>
</feature>
<feature type="compositionally biased region" description="Low complexity" evidence="1">
    <location>
        <begin position="169"/>
        <end position="191"/>
    </location>
</feature>
<protein>
    <recommendedName>
        <fullName evidence="5">Extracellular membrane protein CFEM domain-containing protein</fullName>
    </recommendedName>
</protein>
<feature type="compositionally biased region" description="Polar residues" evidence="1">
    <location>
        <begin position="763"/>
        <end position="773"/>
    </location>
</feature>
<evidence type="ECO:0000256" key="1">
    <source>
        <dbReference type="SAM" id="MobiDB-lite"/>
    </source>
</evidence>
<evidence type="ECO:0000313" key="3">
    <source>
        <dbReference type="EMBL" id="TPX13293.1"/>
    </source>
</evidence>
<reference evidence="3 4" key="1">
    <citation type="submission" date="2019-06" db="EMBL/GenBank/DDBJ databases">
        <title>Draft genome sequence of the filamentous fungus Phialemoniopsis curvata isolated from diesel fuel.</title>
        <authorList>
            <person name="Varaljay V.A."/>
            <person name="Lyon W.J."/>
            <person name="Crouch A.L."/>
            <person name="Drake C.E."/>
            <person name="Hollomon J.M."/>
            <person name="Nadeau L.J."/>
            <person name="Nunn H.S."/>
            <person name="Stevenson B.S."/>
            <person name="Bojanowski C.L."/>
            <person name="Crookes-Goodson W.J."/>
        </authorList>
    </citation>
    <scope>NUCLEOTIDE SEQUENCE [LARGE SCALE GENOMIC DNA]</scope>
    <source>
        <strain evidence="3 4">D216</strain>
    </source>
</reference>
<accession>A0A507B063</accession>
<feature type="transmembrane region" description="Helical" evidence="2">
    <location>
        <begin position="204"/>
        <end position="225"/>
    </location>
</feature>
<feature type="compositionally biased region" description="Polar residues" evidence="1">
    <location>
        <begin position="508"/>
        <end position="522"/>
    </location>
</feature>
<feature type="region of interest" description="Disordered" evidence="1">
    <location>
        <begin position="245"/>
        <end position="264"/>
    </location>
</feature>
<dbReference type="STRING" id="1093900.A0A507B063"/>
<evidence type="ECO:0008006" key="5">
    <source>
        <dbReference type="Google" id="ProtNLM"/>
    </source>
</evidence>
<dbReference type="GeneID" id="41973713"/>
<dbReference type="EMBL" id="SKBQ01000035">
    <property type="protein sequence ID" value="TPX13293.1"/>
    <property type="molecule type" value="Genomic_DNA"/>
</dbReference>
<proteinExistence type="predicted"/>
<organism evidence="3 4">
    <name type="scientific">Thyridium curvatum</name>
    <dbReference type="NCBI Taxonomy" id="1093900"/>
    <lineage>
        <taxon>Eukaryota</taxon>
        <taxon>Fungi</taxon>
        <taxon>Dikarya</taxon>
        <taxon>Ascomycota</taxon>
        <taxon>Pezizomycotina</taxon>
        <taxon>Sordariomycetes</taxon>
        <taxon>Sordariomycetidae</taxon>
        <taxon>Thyridiales</taxon>
        <taxon>Thyridiaceae</taxon>
        <taxon>Thyridium</taxon>
    </lineage>
</organism>
<feature type="region of interest" description="Disordered" evidence="1">
    <location>
        <begin position="439"/>
        <end position="479"/>
    </location>
</feature>
<feature type="compositionally biased region" description="Polar residues" evidence="1">
    <location>
        <begin position="662"/>
        <end position="691"/>
    </location>
</feature>
<keyword evidence="2" id="KW-0472">Membrane</keyword>
<evidence type="ECO:0000313" key="4">
    <source>
        <dbReference type="Proteomes" id="UP000319257"/>
    </source>
</evidence>
<keyword evidence="4" id="KW-1185">Reference proteome</keyword>
<feature type="compositionally biased region" description="Low complexity" evidence="1">
    <location>
        <begin position="705"/>
        <end position="722"/>
    </location>
</feature>
<keyword evidence="2" id="KW-1133">Transmembrane helix</keyword>
<feature type="region of interest" description="Disordered" evidence="1">
    <location>
        <begin position="493"/>
        <end position="623"/>
    </location>
</feature>
<feature type="region of interest" description="Disordered" evidence="1">
    <location>
        <begin position="638"/>
        <end position="722"/>
    </location>
</feature>
<dbReference type="AlphaFoldDB" id="A0A507B063"/>
<feature type="compositionally biased region" description="Polar residues" evidence="1">
    <location>
        <begin position="540"/>
        <end position="552"/>
    </location>
</feature>